<feature type="compositionally biased region" description="Low complexity" evidence="2">
    <location>
        <begin position="416"/>
        <end position="462"/>
    </location>
</feature>
<feature type="compositionally biased region" description="Basic and acidic residues" evidence="2">
    <location>
        <begin position="540"/>
        <end position="554"/>
    </location>
</feature>
<feature type="compositionally biased region" description="Polar residues" evidence="2">
    <location>
        <begin position="1065"/>
        <end position="1074"/>
    </location>
</feature>
<feature type="compositionally biased region" description="Polar residues" evidence="2">
    <location>
        <begin position="971"/>
        <end position="994"/>
    </location>
</feature>
<feature type="compositionally biased region" description="Basic and acidic residues" evidence="2">
    <location>
        <begin position="570"/>
        <end position="581"/>
    </location>
</feature>
<dbReference type="EMBL" id="JAHRHY010000007">
    <property type="protein sequence ID" value="KAG9067888.1"/>
    <property type="molecule type" value="Genomic_DNA"/>
</dbReference>
<evidence type="ECO:0000313" key="4">
    <source>
        <dbReference type="Proteomes" id="UP000707451"/>
    </source>
</evidence>
<feature type="compositionally biased region" description="Polar residues" evidence="2">
    <location>
        <begin position="377"/>
        <end position="415"/>
    </location>
</feature>
<feature type="compositionally biased region" description="Polar residues" evidence="2">
    <location>
        <begin position="463"/>
        <end position="488"/>
    </location>
</feature>
<feature type="compositionally biased region" description="Acidic residues" evidence="2">
    <location>
        <begin position="763"/>
        <end position="782"/>
    </location>
</feature>
<keyword evidence="4" id="KW-1185">Reference proteome</keyword>
<dbReference type="Proteomes" id="UP000707451">
    <property type="component" value="Unassembled WGS sequence"/>
</dbReference>
<protein>
    <submittedName>
        <fullName evidence="3">Uncharacterized protein</fullName>
    </submittedName>
</protein>
<feature type="region of interest" description="Disordered" evidence="2">
    <location>
        <begin position="113"/>
        <end position="149"/>
    </location>
</feature>
<feature type="compositionally biased region" description="Low complexity" evidence="2">
    <location>
        <begin position="332"/>
        <end position="348"/>
    </location>
</feature>
<feature type="region of interest" description="Disordered" evidence="2">
    <location>
        <begin position="283"/>
        <end position="665"/>
    </location>
</feature>
<keyword evidence="1" id="KW-0175">Coiled coil</keyword>
<feature type="region of interest" description="Disordered" evidence="2">
    <location>
        <begin position="763"/>
        <end position="816"/>
    </location>
</feature>
<organism evidence="3 4">
    <name type="scientific">Linnemannia hyalina</name>
    <dbReference type="NCBI Taxonomy" id="64524"/>
    <lineage>
        <taxon>Eukaryota</taxon>
        <taxon>Fungi</taxon>
        <taxon>Fungi incertae sedis</taxon>
        <taxon>Mucoromycota</taxon>
        <taxon>Mortierellomycotina</taxon>
        <taxon>Mortierellomycetes</taxon>
        <taxon>Mortierellales</taxon>
        <taxon>Mortierellaceae</taxon>
        <taxon>Linnemannia</taxon>
    </lineage>
</organism>
<feature type="compositionally biased region" description="Polar residues" evidence="2">
    <location>
        <begin position="498"/>
        <end position="530"/>
    </location>
</feature>
<feature type="compositionally biased region" description="Polar residues" evidence="2">
    <location>
        <begin position="290"/>
        <end position="323"/>
    </location>
</feature>
<reference evidence="3" key="1">
    <citation type="submission" date="2021-06" db="EMBL/GenBank/DDBJ databases">
        <title>Genome Sequence of Mortierella hyaline Strain SCG-10, a Cold-Adapted, Nitrate-Reducing Fungus Isolated from Soil in Minnesota, USA.</title>
        <authorList>
            <person name="Aldossari N."/>
        </authorList>
    </citation>
    <scope>NUCLEOTIDE SEQUENCE</scope>
    <source>
        <strain evidence="3">SCG-10</strain>
    </source>
</reference>
<feature type="compositionally biased region" description="Low complexity" evidence="2">
    <location>
        <begin position="55"/>
        <end position="71"/>
    </location>
</feature>
<feature type="compositionally biased region" description="Basic and acidic residues" evidence="2">
    <location>
        <begin position="7"/>
        <end position="16"/>
    </location>
</feature>
<evidence type="ECO:0000313" key="3">
    <source>
        <dbReference type="EMBL" id="KAG9067888.1"/>
    </source>
</evidence>
<proteinExistence type="predicted"/>
<gene>
    <name evidence="3" type="ORF">KI688_011479</name>
</gene>
<sequence>MLGHVRGGADRQRRSESNAAPPPTKLSAPISSSHASRSTAHLPTIQASGKNGYLAAASASVSSSKNTASSALDHAPYSSKKYNGTGYQSTDLTSVRRMDAALQQDQQLLLQHQQQLRPHQEDVRHPRRHSNSNGRPENNSSSGSSSIVSGADANFRAGMKLIQQAYEEKHQSLIEEVNTWKWISEEQSAQMTAMAAELARVEDKYAALQKEAIVSMVDQHSGVSLAELEQSILETIEADTENAGAGLDAVADADTSSFILDGGIESPQAPYPHQHRSLHEDFSMREQKHSSSATAKGSPQAGSSRPRASTETSTKRSGSISHVTETRTRHQPSSTLLSPSGLSGTRGRAQVLSDSSPNGQTKMHKSDSTDSLRNKRNTISTTSRSIYPNTPLSTGSASKRHSSTTSPLNSRSRSGTASSRVVPASSSFSSNSTPSTSPRQPTTHSSATSVITRTIRQQQQQREYSANVRNSMSQMATLSEGAPSNASHLDSLDRRQASSDSNVSGKTSDLGSTNRRGQRPPSSTAHSFSGLSPAATELLKQQERQQKQEEEKINLQKSPPSYLQQQQQQELHHPSEDENRRRSAVYSQSRSHVKDRSVPTHHQSQTQHSTKSNDTTMDRHHYQSSYESTTRQQSRRQSATSGDKSGTHSSTAGSNGHQSQQSSSGVDANAFTLLYKEIRDSMDTQSFGMFARVVTAFNEGEKTTDETLQEVSMIVQDRALNQRFRDLIHKAIAEKESQLENGGANATMDGDVTLEIDHSLLLDEDENRIEEGDEDLAEDERDDDLRDRNGDIGLDERFHEGNNSLGRNDSGLSGGNEEEELLNHARDGDLNDLDDPDKSRLSIEGPSLLITDGEGLQGMVDSSRSGEWSVLFFAGLDPSAIQPLLQTMPVQNNVILDRIASSGINCNYRPPSTAFPFTATHSPIASGTGTGTGTGSANGTVVYSTLTSISYIDTTPPSMNDHTTFPPATFDHSSASSTSMNGNQGVTTNRLNIETSPTSPYFSSSTSSSYSPSSYRESSYTPFSTVSEPGPEATMFFHADHEKQHQQCFSHDFTTTSATTTATAHDNQGQSQGQGYLKRDTPPHQPLSMLSSVASLLPNNKHQHVNQGSGSIVIPTMIQTPRLRTQQPMHPPPSVCLSQSWGASAHTHDFAPPPSPAPTTSIPHTPLQSSSFMSVPIPLQSPFTWSMPLSMPSPAPLSPNPKTYSKSSPSGGAHPLVATNVRTLPSNAFPLSPISLSYSSSSSSSSRPTSTTPSSSPVHFPTFRKLSFPSSDHLLSSSPYALHSSAPPRTSISPPSIPTSTEQQLRQLYQFHQQNQSICDCSSPMTRELSASLLMNRHAESFMFPSDISAPVVTIRDRDSSPDTNNVNQHLSSVNDEIKLEDAEYDERIKLEDAEHDEMVNLEDAEHDDKVILQAIEAAQERINLSPSRKRIRGPNAGVRRSAAELDGEEFADRGLARILVYADDNLRELVAQQNVIIREPHVYDADMMDLYCLSRGDGVHGRHFHTGDNCLKNQMGCHVALAVRYAYQSDLTETHLLWVNWIDRNDIPISIIMSFPACTNLIMRALKDDPSMGAQYRILRKQGYSDPPKASPREYGKIASLNRISWSIAFQNQSHMTTQAMGFLQRVSQAYQGAMGYPSRGMLKKRKMRAVVRESAAW</sequence>
<evidence type="ECO:0000256" key="2">
    <source>
        <dbReference type="SAM" id="MobiDB-lite"/>
    </source>
</evidence>
<feature type="compositionally biased region" description="Polar residues" evidence="2">
    <location>
        <begin position="600"/>
        <end position="615"/>
    </location>
</feature>
<feature type="compositionally biased region" description="Basic and acidic residues" evidence="2">
    <location>
        <begin position="364"/>
        <end position="373"/>
    </location>
</feature>
<feature type="compositionally biased region" description="Low complexity" evidence="2">
    <location>
        <begin position="995"/>
        <end position="1022"/>
    </location>
</feature>
<feature type="coiled-coil region" evidence="1">
    <location>
        <begin position="184"/>
        <end position="211"/>
    </location>
</feature>
<feature type="region of interest" description="Disordered" evidence="2">
    <location>
        <begin position="1"/>
        <end position="88"/>
    </location>
</feature>
<name>A0A9P7XX95_9FUNG</name>
<comment type="caution">
    <text evidence="3">The sequence shown here is derived from an EMBL/GenBank/DDBJ whole genome shotgun (WGS) entry which is preliminary data.</text>
</comment>
<feature type="compositionally biased region" description="Basic and acidic residues" evidence="2">
    <location>
        <begin position="783"/>
        <end position="800"/>
    </location>
</feature>
<feature type="compositionally biased region" description="Low complexity" evidence="2">
    <location>
        <begin position="653"/>
        <end position="665"/>
    </location>
</feature>
<feature type="region of interest" description="Disordered" evidence="2">
    <location>
        <begin position="1064"/>
        <end position="1088"/>
    </location>
</feature>
<accession>A0A9P7XX95</accession>
<evidence type="ECO:0000256" key="1">
    <source>
        <dbReference type="SAM" id="Coils"/>
    </source>
</evidence>
<feature type="compositionally biased region" description="Low complexity" evidence="2">
    <location>
        <begin position="27"/>
        <end position="40"/>
    </location>
</feature>
<feature type="compositionally biased region" description="Low complexity" evidence="2">
    <location>
        <begin position="1239"/>
        <end position="1257"/>
    </location>
</feature>
<feature type="compositionally biased region" description="Polar residues" evidence="2">
    <location>
        <begin position="623"/>
        <end position="652"/>
    </location>
</feature>
<feature type="compositionally biased region" description="Polar residues" evidence="2">
    <location>
        <begin position="352"/>
        <end position="361"/>
    </location>
</feature>
<feature type="region of interest" description="Disordered" evidence="2">
    <location>
        <begin position="1194"/>
        <end position="1217"/>
    </location>
</feature>
<feature type="region of interest" description="Disordered" evidence="2">
    <location>
        <begin position="1145"/>
        <end position="1167"/>
    </location>
</feature>
<dbReference type="OrthoDB" id="5600217at2759"/>
<feature type="region of interest" description="Disordered" evidence="2">
    <location>
        <begin position="1239"/>
        <end position="1258"/>
    </location>
</feature>
<feature type="region of interest" description="Disordered" evidence="2">
    <location>
        <begin position="968"/>
        <end position="1027"/>
    </location>
</feature>
<feature type="region of interest" description="Disordered" evidence="2">
    <location>
        <begin position="1279"/>
        <end position="1302"/>
    </location>
</feature>
<feature type="compositionally biased region" description="Low complexity" evidence="2">
    <location>
        <begin position="131"/>
        <end position="149"/>
    </location>
</feature>